<dbReference type="AlphaFoldDB" id="A0A9X1WMS7"/>
<evidence type="ECO:0000313" key="2">
    <source>
        <dbReference type="EMBL" id="MCJ8011813.1"/>
    </source>
</evidence>
<dbReference type="NCBIfam" id="NF047340">
    <property type="entry name" value="Athe_2463_dom"/>
    <property type="match status" value="1"/>
</dbReference>
<reference evidence="2" key="1">
    <citation type="submission" date="2022-04" db="EMBL/GenBank/DDBJ databases">
        <title>Paenibacillus mangrovi sp. nov., a novel endophytic bacterium isolated from bark of Kandelia candel.</title>
        <authorList>
            <person name="Tuo L."/>
        </authorList>
    </citation>
    <scope>NUCLEOTIDE SEQUENCE</scope>
    <source>
        <strain evidence="2">KQZ6P-2</strain>
    </source>
</reference>
<gene>
    <name evidence="2" type="ORF">MUG84_08665</name>
</gene>
<dbReference type="EMBL" id="JALIRP010000003">
    <property type="protein sequence ID" value="MCJ8011813.1"/>
    <property type="molecule type" value="Genomic_DNA"/>
</dbReference>
<evidence type="ECO:0000313" key="3">
    <source>
        <dbReference type="Proteomes" id="UP001139347"/>
    </source>
</evidence>
<evidence type="ECO:0000256" key="1">
    <source>
        <dbReference type="SAM" id="SignalP"/>
    </source>
</evidence>
<organism evidence="2 3">
    <name type="scientific">Paenibacillus mangrovi</name>
    <dbReference type="NCBI Taxonomy" id="2931978"/>
    <lineage>
        <taxon>Bacteria</taxon>
        <taxon>Bacillati</taxon>
        <taxon>Bacillota</taxon>
        <taxon>Bacilli</taxon>
        <taxon>Bacillales</taxon>
        <taxon>Paenibacillaceae</taxon>
        <taxon>Paenibacillus</taxon>
    </lineage>
</organism>
<feature type="signal peptide" evidence="1">
    <location>
        <begin position="1"/>
        <end position="25"/>
    </location>
</feature>
<comment type="caution">
    <text evidence="2">The sequence shown here is derived from an EMBL/GenBank/DDBJ whole genome shotgun (WGS) entry which is preliminary data.</text>
</comment>
<dbReference type="RefSeq" id="WP_244723762.1">
    <property type="nucleotide sequence ID" value="NZ_JALIRP010000003.1"/>
</dbReference>
<feature type="chain" id="PRO_5040941775" evidence="1">
    <location>
        <begin position="26"/>
        <end position="906"/>
    </location>
</feature>
<dbReference type="Proteomes" id="UP001139347">
    <property type="component" value="Unassembled WGS sequence"/>
</dbReference>
<keyword evidence="1" id="KW-0732">Signal</keyword>
<sequence length="906" mass="102197">MTMLRRFAAVLILTALLQIGFPSYSAESAGQTSGLTSSKVLELANADMRSFYFPDRTGDYFPERTPLHGAYRQDLLNRKIAESSNEFEIVYGSDHGGTVFHNNRTISRYSGYTRNGDPVSSEGFPWDAGWGGTPIQSFNMIQNPWENRRLGIDRTIFDDYKSYDPDLRRYLKDGTFEAAIIAGLNAKFAGKRYREFMYNNQNSQFADRIVYAKNASPTKGGRWVDYVHVLQPPTALAWGSGRIYIQGSSGQTTYLGIPIAPFSLLGNDLAAAFESLPSGATEGKEIRVGVRISSSFKQEVTTDFEWRITKADGTSLTADADKLAFAGHAVARTGSLTIPAEGERMLYASFVMPDSGVRITFSVNKDGNRPSEKLLENNVIDSHPSIRLITPIRLGYDVLSKKVAFPLAYGADIAATLTLPSGDWTGNATGRLNVTKHETDLFRNFQVSNNPPVNEAATTIVRNPIVHSTIMRTDFGDDPIGRHWLNPADPGIPRDRSGTVAYDGNVSRSYQYTHCDYDEEGNCVEKTVSGKVSAPFDSGTDTRIFEVYSYNGRKVLPKQTFKETIEQNSRSSKLKKLFWESEPYGFNVIRWMHHVGENGKEYGWTPVDGQYERTFKQQAQAEVGWETERSMDEQYAQARTAAKKGSNRKALYDKAVFATDRELQKFDYPIKSGYYFNPAGTYTVRVQTVTFKPTPADTQDHKDLVDAVINSFRYETDLMYINGQRAAVNVRNEPLPARGSGFERKPGVLTAKNRKGVDDLELLTVFDRSRDPSRYTKKVDEIRHSQVRDNNDTHKYWNMVMEGYGESSTSESSSHYQYRECVKDGQRMYKITETTDVAFVINRDDHNVYTHANMSNGNYYVRVWLEDIDLSNERHAYRKLGSIKGLTKLDEIRVTVQGSMYDDLNN</sequence>
<accession>A0A9X1WMS7</accession>
<name>A0A9X1WMS7_9BACL</name>
<protein>
    <submittedName>
        <fullName evidence="2">Uncharacterized protein</fullName>
    </submittedName>
</protein>
<proteinExistence type="predicted"/>
<keyword evidence="3" id="KW-1185">Reference proteome</keyword>